<keyword evidence="1" id="KW-0119">Carbohydrate metabolism</keyword>
<dbReference type="Pfam" id="PF03702">
    <property type="entry name" value="AnmK"/>
    <property type="match status" value="1"/>
</dbReference>
<feature type="region of interest" description="Disordered" evidence="2">
    <location>
        <begin position="361"/>
        <end position="381"/>
    </location>
</feature>
<evidence type="ECO:0000256" key="2">
    <source>
        <dbReference type="SAM" id="MobiDB-lite"/>
    </source>
</evidence>
<proteinExistence type="predicted"/>
<dbReference type="EMBL" id="FNPX01000012">
    <property type="protein sequence ID" value="SDZ37900.1"/>
    <property type="molecule type" value="Genomic_DNA"/>
</dbReference>
<dbReference type="InterPro" id="IPR043129">
    <property type="entry name" value="ATPase_NBD"/>
</dbReference>
<dbReference type="STRING" id="1244108.SAMN05444004_11254"/>
<reference evidence="4" key="1">
    <citation type="submission" date="2016-10" db="EMBL/GenBank/DDBJ databases">
        <authorList>
            <person name="Varghese N."/>
            <person name="Submissions S."/>
        </authorList>
    </citation>
    <scope>NUCLEOTIDE SEQUENCE [LARGE SCALE GENOMIC DNA]</scope>
    <source>
        <strain evidence="4">DSM 100420</strain>
    </source>
</reference>
<dbReference type="NCBIfam" id="NF007141">
    <property type="entry name" value="PRK09585.1-5"/>
    <property type="match status" value="1"/>
</dbReference>
<dbReference type="RefSeq" id="WP_092646635.1">
    <property type="nucleotide sequence ID" value="NZ_FNPX01000012.1"/>
</dbReference>
<dbReference type="GO" id="GO:0009254">
    <property type="term" value="P:peptidoglycan turnover"/>
    <property type="evidence" value="ECO:0007669"/>
    <property type="project" value="InterPro"/>
</dbReference>
<accession>A0A1H3SJL5</accession>
<dbReference type="PANTHER" id="PTHR30605:SF0">
    <property type="entry name" value="ANHYDRO-N-ACETYLMURAMIC ACID KINASE"/>
    <property type="match status" value="1"/>
</dbReference>
<name>A0A1H3SJL5_9RHOB</name>
<dbReference type="AlphaFoldDB" id="A0A1H3SJL5"/>
<keyword evidence="3" id="KW-0808">Transferase</keyword>
<evidence type="ECO:0000256" key="1">
    <source>
        <dbReference type="ARBA" id="ARBA00023277"/>
    </source>
</evidence>
<evidence type="ECO:0000313" key="3">
    <source>
        <dbReference type="EMBL" id="SDZ37900.1"/>
    </source>
</evidence>
<protein>
    <submittedName>
        <fullName evidence="3">Anhydro-N-acetylmuramic acid kinase</fullName>
    </submittedName>
</protein>
<keyword evidence="4" id="KW-1185">Reference proteome</keyword>
<keyword evidence="3" id="KW-0418">Kinase</keyword>
<sequence>MEQIRALGAMSGTSMDGVDAAVVMTDGESIAGFGPHGYLEYSTDDRAAIARAVGQWQGDPDVAAAAEVVETCHARLLSRFDADVVGFHGQTLAHDPANRRTHQAGDGAVLAEVLEIPVVWDFRTTDVTLGGEGAPLAPAYHHACARWIGATEPLAILNLGGVGNLTWIDPGKPMEAEGALLAFDTGPANAPINDLCMDWLGQPFDRDGALAREGVADADLVSQLMENGYFFRMPPKSLDRDSFRQAGAAIDALPPSHAAATWVAVIAASVAHALDQCPTVPTRLLVTGGGRLNPAIMEALAGLPTRVDPIEAAGLNGDMLEAQAFAFLAVRVLRGLPTSFPGTTGVSANVGGGEVSRRAGILDSLPNSARHAGTRQVTKPR</sequence>
<organism evidence="3 4">
    <name type="scientific">Jannaschia faecimaris</name>
    <dbReference type="NCBI Taxonomy" id="1244108"/>
    <lineage>
        <taxon>Bacteria</taxon>
        <taxon>Pseudomonadati</taxon>
        <taxon>Pseudomonadota</taxon>
        <taxon>Alphaproteobacteria</taxon>
        <taxon>Rhodobacterales</taxon>
        <taxon>Roseobacteraceae</taxon>
        <taxon>Jannaschia</taxon>
    </lineage>
</organism>
<dbReference type="GO" id="GO:0006040">
    <property type="term" value="P:amino sugar metabolic process"/>
    <property type="evidence" value="ECO:0007669"/>
    <property type="project" value="InterPro"/>
</dbReference>
<dbReference type="Proteomes" id="UP000198914">
    <property type="component" value="Unassembled WGS sequence"/>
</dbReference>
<dbReference type="GO" id="GO:0005524">
    <property type="term" value="F:ATP binding"/>
    <property type="evidence" value="ECO:0007669"/>
    <property type="project" value="InterPro"/>
</dbReference>
<dbReference type="GO" id="GO:0016773">
    <property type="term" value="F:phosphotransferase activity, alcohol group as acceptor"/>
    <property type="evidence" value="ECO:0007669"/>
    <property type="project" value="InterPro"/>
</dbReference>
<dbReference type="SUPFAM" id="SSF53067">
    <property type="entry name" value="Actin-like ATPase domain"/>
    <property type="match status" value="1"/>
</dbReference>
<gene>
    <name evidence="3" type="ORF">SAMN05444004_11254</name>
</gene>
<dbReference type="GO" id="GO:0016301">
    <property type="term" value="F:kinase activity"/>
    <property type="evidence" value="ECO:0007669"/>
    <property type="project" value="UniProtKB-KW"/>
</dbReference>
<evidence type="ECO:0000313" key="4">
    <source>
        <dbReference type="Proteomes" id="UP000198914"/>
    </source>
</evidence>
<dbReference type="Gene3D" id="3.30.420.40">
    <property type="match status" value="2"/>
</dbReference>
<dbReference type="PANTHER" id="PTHR30605">
    <property type="entry name" value="ANHYDRO-N-ACETYLMURAMIC ACID KINASE"/>
    <property type="match status" value="1"/>
</dbReference>
<dbReference type="OrthoDB" id="9763949at2"/>
<dbReference type="InterPro" id="IPR005338">
    <property type="entry name" value="Anhydro_N_Ac-Mur_kinase"/>
</dbReference>